<dbReference type="GO" id="GO:0005886">
    <property type="term" value="C:plasma membrane"/>
    <property type="evidence" value="ECO:0007669"/>
    <property type="project" value="TreeGrafter"/>
</dbReference>
<keyword evidence="3" id="KW-0677">Repeat</keyword>
<dbReference type="SMART" id="SM00135">
    <property type="entry name" value="LY"/>
    <property type="match status" value="8"/>
</dbReference>
<comment type="caution">
    <text evidence="11">The sequence shown here is derived from an EMBL/GenBank/DDBJ whole genome shotgun (WGS) entry which is preliminary data.</text>
</comment>
<evidence type="ECO:0000313" key="12">
    <source>
        <dbReference type="Proteomes" id="UP001066276"/>
    </source>
</evidence>
<dbReference type="PROSITE" id="PS00010">
    <property type="entry name" value="ASX_HYDROXYL"/>
    <property type="match status" value="2"/>
</dbReference>
<feature type="compositionally biased region" description="Polar residues" evidence="8">
    <location>
        <begin position="1139"/>
        <end position="1148"/>
    </location>
</feature>
<feature type="disulfide bond" evidence="6">
    <location>
        <begin position="950"/>
        <end position="967"/>
    </location>
</feature>
<feature type="domain" description="EGF-like" evidence="10">
    <location>
        <begin position="938"/>
        <end position="979"/>
    </location>
</feature>
<dbReference type="SUPFAM" id="SSF57184">
    <property type="entry name" value="Growth factor receptor domain"/>
    <property type="match status" value="1"/>
</dbReference>
<keyword evidence="9" id="KW-1133">Transmembrane helix</keyword>
<gene>
    <name evidence="11" type="ORF">NDU88_001552</name>
</gene>
<comment type="caution">
    <text evidence="6">Lacks conserved residue(s) required for the propagation of feature annotation.</text>
</comment>
<dbReference type="PROSITE" id="PS01187">
    <property type="entry name" value="EGF_CA"/>
    <property type="match status" value="2"/>
</dbReference>
<proteinExistence type="predicted"/>
<evidence type="ECO:0000256" key="5">
    <source>
        <dbReference type="ARBA" id="ARBA00023180"/>
    </source>
</evidence>
<dbReference type="InterPro" id="IPR000033">
    <property type="entry name" value="LDLR_classB_rpt"/>
</dbReference>
<dbReference type="Pfam" id="PF00058">
    <property type="entry name" value="Ldl_recept_b"/>
    <property type="match status" value="4"/>
</dbReference>
<keyword evidence="9" id="KW-0812">Transmembrane</keyword>
<dbReference type="PANTHER" id="PTHR46513:SF5">
    <property type="entry name" value="PRO-EPIDERMAL GROWTH FACTOR"/>
    <property type="match status" value="1"/>
</dbReference>
<evidence type="ECO:0000256" key="8">
    <source>
        <dbReference type="SAM" id="MobiDB-lite"/>
    </source>
</evidence>
<evidence type="ECO:0000256" key="1">
    <source>
        <dbReference type="ARBA" id="ARBA00022536"/>
    </source>
</evidence>
<dbReference type="FunFam" id="2.10.25.10:FF:000254">
    <property type="entry name" value="Pro-epidermal growth factor"/>
    <property type="match status" value="1"/>
</dbReference>
<dbReference type="PROSITE" id="PS01186">
    <property type="entry name" value="EGF_2"/>
    <property type="match status" value="3"/>
</dbReference>
<keyword evidence="2" id="KW-0732">Signal</keyword>
<dbReference type="SUPFAM" id="SSF57196">
    <property type="entry name" value="EGF/Laminin"/>
    <property type="match status" value="4"/>
</dbReference>
<dbReference type="GO" id="GO:0008083">
    <property type="term" value="F:growth factor activity"/>
    <property type="evidence" value="ECO:0007669"/>
    <property type="project" value="TreeGrafter"/>
</dbReference>
<dbReference type="GO" id="GO:0008284">
    <property type="term" value="P:positive regulation of cell population proliferation"/>
    <property type="evidence" value="ECO:0007669"/>
    <property type="project" value="TreeGrafter"/>
</dbReference>
<keyword evidence="9" id="KW-0472">Membrane</keyword>
<dbReference type="Pfam" id="PF16472">
    <property type="entry name" value="DUF5050"/>
    <property type="match status" value="1"/>
</dbReference>
<dbReference type="InterPro" id="IPR009030">
    <property type="entry name" value="Growth_fac_rcpt_cys_sf"/>
</dbReference>
<feature type="domain" description="EGF-like" evidence="10">
    <location>
        <begin position="835"/>
        <end position="876"/>
    </location>
</feature>
<keyword evidence="12" id="KW-1185">Reference proteome</keyword>
<feature type="disulfide bond" evidence="6">
    <location>
        <begin position="969"/>
        <end position="978"/>
    </location>
</feature>
<keyword evidence="5" id="KW-0325">Glycoprotein</keyword>
<reference evidence="11" key="1">
    <citation type="journal article" date="2022" name="bioRxiv">
        <title>Sequencing and chromosome-scale assembly of the giantPleurodeles waltlgenome.</title>
        <authorList>
            <person name="Brown T."/>
            <person name="Elewa A."/>
            <person name="Iarovenko S."/>
            <person name="Subramanian E."/>
            <person name="Araus A.J."/>
            <person name="Petzold A."/>
            <person name="Susuki M."/>
            <person name="Suzuki K.-i.T."/>
            <person name="Hayashi T."/>
            <person name="Toyoda A."/>
            <person name="Oliveira C."/>
            <person name="Osipova E."/>
            <person name="Leigh N.D."/>
            <person name="Simon A."/>
            <person name="Yun M.H."/>
        </authorList>
    </citation>
    <scope>NUCLEOTIDE SEQUENCE</scope>
    <source>
        <strain evidence="11">20211129_DDA</strain>
        <tissue evidence="11">Liver</tissue>
    </source>
</reference>
<dbReference type="GO" id="GO:0043410">
    <property type="term" value="P:positive regulation of MAPK cascade"/>
    <property type="evidence" value="ECO:0007669"/>
    <property type="project" value="TreeGrafter"/>
</dbReference>
<evidence type="ECO:0000256" key="7">
    <source>
        <dbReference type="PROSITE-ProRule" id="PRU00461"/>
    </source>
</evidence>
<keyword evidence="4 6" id="KW-1015">Disulfide bond</keyword>
<dbReference type="FunFam" id="2.10.25.10:FF:000010">
    <property type="entry name" value="Pro-epidermal growth factor"/>
    <property type="match status" value="1"/>
</dbReference>
<dbReference type="AlphaFoldDB" id="A0AAV7VXY0"/>
<dbReference type="SMART" id="SM00179">
    <property type="entry name" value="EGF_CA"/>
    <property type="match status" value="5"/>
</dbReference>
<dbReference type="FunFam" id="2.120.10.30:FF:000036">
    <property type="entry name" value="Pro-epidermal growth factor"/>
    <property type="match status" value="1"/>
</dbReference>
<dbReference type="Proteomes" id="UP001066276">
    <property type="component" value="Chromosome 1_2"/>
</dbReference>
<feature type="repeat" description="LDL-receptor class B" evidence="7">
    <location>
        <begin position="612"/>
        <end position="655"/>
    </location>
</feature>
<feature type="transmembrane region" description="Helical" evidence="9">
    <location>
        <begin position="999"/>
        <end position="1022"/>
    </location>
</feature>
<name>A0AAV7VXY0_PLEWA</name>
<dbReference type="GO" id="GO:0017147">
    <property type="term" value="F:Wnt-protein binding"/>
    <property type="evidence" value="ECO:0007669"/>
    <property type="project" value="TreeGrafter"/>
</dbReference>
<feature type="domain" description="EGF-like" evidence="10">
    <location>
        <begin position="877"/>
        <end position="917"/>
    </location>
</feature>
<dbReference type="SMART" id="SM00181">
    <property type="entry name" value="EGF"/>
    <property type="match status" value="7"/>
</dbReference>
<dbReference type="InterPro" id="IPR011042">
    <property type="entry name" value="6-blade_b-propeller_TolB-like"/>
</dbReference>
<feature type="compositionally biased region" description="Polar residues" evidence="8">
    <location>
        <begin position="1108"/>
        <end position="1126"/>
    </location>
</feature>
<dbReference type="Gene3D" id="2.10.25.10">
    <property type="entry name" value="Laminin"/>
    <property type="match status" value="6"/>
</dbReference>
<evidence type="ECO:0000256" key="9">
    <source>
        <dbReference type="SAM" id="Phobius"/>
    </source>
</evidence>
<dbReference type="PRINTS" id="PR00009">
    <property type="entry name" value="EGFTGF"/>
</dbReference>
<feature type="repeat" description="LDL-receptor class B" evidence="7">
    <location>
        <begin position="526"/>
        <end position="568"/>
    </location>
</feature>
<accession>A0AAV7VXY0</accession>
<evidence type="ECO:0000256" key="4">
    <source>
        <dbReference type="ARBA" id="ARBA00023157"/>
    </source>
</evidence>
<feature type="repeat" description="LDL-receptor class B" evidence="7">
    <location>
        <begin position="656"/>
        <end position="698"/>
    </location>
</feature>
<sequence length="1167" mass="129710">MNDYRYSLDLQLVSRSLKYMALATQELENAMWLFMHRYASILGSYPEPFLIIRKGASILRIDRDGTNQQKLADVVGTGAFLDFHYKEGCVYWVDSEEAVLQRAYLNGTQQEKVNAVEAGMVGFAVNWINHVILWANCLKGTIEETDMKGENSRVLLSEIAHPSGVTVDPLERFIFWSSASASSAINRVDLDGSSMKSLHSTTEQVNALTPDLIDQRIYWTQFSHEEHVPRIGSCNYNGSFLHMITHSGQHHLFGISLFADDVYYSEWKTGTIRQSNKYTGKETVRLRLGTSLFPSAQLKVVHRISQPAAKADFNTEEQESCHFNKEECRMICKVDSRSRLCKCSDGFSLNWNGMYCEDINECGNWNHGCTLGCVNTPGSYYCTCPTGFVLLPDKKTCHGYAPCPQSDTQCSYGCSSTSEGHVCYCPEGSVIGRNGKTCSGCTSPDNGGCSQLCINLSPVTWKCDCFPGYTLQMDSKHCRASGPKPYLLFANVQDIRRMNFDGTNYESLVDWWMGRILALDYDPLEKKIYFAHAGLKWIERANLDGSERGKVIQEHLDTPEGLVVDWINRKLYWTDNGRSTIERSNLNGSQRQMIIKEGTHKPRGIAVHPQAKRIFWTALGYHPQIESSSLQGSERLVIANTNLVWPSGITIDYITDKLYWCDAKKSVIETANLDGSSRRIITQNEVGHPFGITVFEDDIWFSDWSTSSVIRVDKMTGLNRVRLGGSMLRPSSLVIVHPLARPGSGEEYSEISPSLWNKLKLSNMNHSTSSTSNAAGTGEEVQNRTALVAEIMVQDQDNISTTLNCDINAQQMTTKDGVRCQCFRGFSGDGYFCKDVDECSTMNALCDLTRADCINTEGGYVCKCFEGYKGDGLLCQDIDECELGTHTCTEDSKCTNKEGNYTCTCSGGMLRIGEYCKEFISPATMKPTNITSPVKRKYVEDCPESHNEYCLNGGVCIHLIELQEYACKCVVGYIGVRCQESDLNWWEQQHVEEMERRNITIAACMVTLAILLGLGSCIMYCYRNKRTPLKHVCTVASTARGTGGGSGTDGLTQPSPGSKPRLIVVLQCGVDDATVVEVINREPAGQCSSCPAEHMCGPPVQHEKGAKVSTNENNPGAWNQLMNGTTPRPVEADGHCTPAQMSSHSIHLQTEEPPSQPGGTRELLQPD</sequence>
<dbReference type="GO" id="GO:0007173">
    <property type="term" value="P:epidermal growth factor receptor signaling pathway"/>
    <property type="evidence" value="ECO:0007669"/>
    <property type="project" value="TreeGrafter"/>
</dbReference>
<dbReference type="Gene3D" id="2.120.10.30">
    <property type="entry name" value="TolB, C-terminal domain"/>
    <property type="match status" value="2"/>
</dbReference>
<dbReference type="InterPro" id="IPR049883">
    <property type="entry name" value="NOTCH1_EGF-like"/>
</dbReference>
<dbReference type="PROSITE" id="PS51120">
    <property type="entry name" value="LDLRB"/>
    <property type="match status" value="4"/>
</dbReference>
<evidence type="ECO:0000259" key="10">
    <source>
        <dbReference type="PROSITE" id="PS50026"/>
    </source>
</evidence>
<dbReference type="Pfam" id="PF07645">
    <property type="entry name" value="EGF_CA"/>
    <property type="match status" value="2"/>
</dbReference>
<dbReference type="PROSITE" id="PS50026">
    <property type="entry name" value="EGF_3"/>
    <property type="match status" value="3"/>
</dbReference>
<dbReference type="InterPro" id="IPR032485">
    <property type="entry name" value="LRP1-like_beta_prop"/>
</dbReference>
<feature type="repeat" description="LDL-receptor class B" evidence="7">
    <location>
        <begin position="569"/>
        <end position="611"/>
    </location>
</feature>
<evidence type="ECO:0000256" key="2">
    <source>
        <dbReference type="ARBA" id="ARBA00022729"/>
    </source>
</evidence>
<dbReference type="InterPro" id="IPR001881">
    <property type="entry name" value="EGF-like_Ca-bd_dom"/>
</dbReference>
<keyword evidence="1 6" id="KW-0245">EGF-like domain</keyword>
<dbReference type="InterPro" id="IPR050778">
    <property type="entry name" value="Cueball_EGF_LRP_Nidogen"/>
</dbReference>
<dbReference type="GO" id="GO:0060070">
    <property type="term" value="P:canonical Wnt signaling pathway"/>
    <property type="evidence" value="ECO:0007669"/>
    <property type="project" value="TreeGrafter"/>
</dbReference>
<protein>
    <recommendedName>
        <fullName evidence="10">EGF-like domain-containing protein</fullName>
    </recommendedName>
</protein>
<dbReference type="EMBL" id="JANPWB010000002">
    <property type="protein sequence ID" value="KAJ1206143.1"/>
    <property type="molecule type" value="Genomic_DNA"/>
</dbReference>
<dbReference type="InterPro" id="IPR000742">
    <property type="entry name" value="EGF"/>
</dbReference>
<dbReference type="GO" id="GO:0005509">
    <property type="term" value="F:calcium ion binding"/>
    <property type="evidence" value="ECO:0007669"/>
    <property type="project" value="InterPro"/>
</dbReference>
<dbReference type="GO" id="GO:0042813">
    <property type="term" value="F:Wnt receptor activity"/>
    <property type="evidence" value="ECO:0007669"/>
    <property type="project" value="TreeGrafter"/>
</dbReference>
<dbReference type="Pfam" id="PF00008">
    <property type="entry name" value="EGF"/>
    <property type="match status" value="1"/>
</dbReference>
<dbReference type="InterPro" id="IPR018097">
    <property type="entry name" value="EGF_Ca-bd_CS"/>
</dbReference>
<dbReference type="FunFam" id="2.10.25.10:FF:000038">
    <property type="entry name" value="Fibrillin 2"/>
    <property type="match status" value="2"/>
</dbReference>
<dbReference type="PANTHER" id="PTHR46513">
    <property type="entry name" value="VITELLOGENIN RECEPTOR-LIKE PROTEIN-RELATED-RELATED"/>
    <property type="match status" value="1"/>
</dbReference>
<evidence type="ECO:0000313" key="11">
    <source>
        <dbReference type="EMBL" id="KAJ1206143.1"/>
    </source>
</evidence>
<dbReference type="FunFam" id="2.120.10.30:FF:000241">
    <property type="entry name" value="Low-density lipoprotein receptor-related protein 6"/>
    <property type="match status" value="1"/>
</dbReference>
<organism evidence="11 12">
    <name type="scientific">Pleurodeles waltl</name>
    <name type="common">Iberian ribbed newt</name>
    <dbReference type="NCBI Taxonomy" id="8319"/>
    <lineage>
        <taxon>Eukaryota</taxon>
        <taxon>Metazoa</taxon>
        <taxon>Chordata</taxon>
        <taxon>Craniata</taxon>
        <taxon>Vertebrata</taxon>
        <taxon>Euteleostomi</taxon>
        <taxon>Amphibia</taxon>
        <taxon>Batrachia</taxon>
        <taxon>Caudata</taxon>
        <taxon>Salamandroidea</taxon>
        <taxon>Salamandridae</taxon>
        <taxon>Pleurodelinae</taxon>
        <taxon>Pleurodeles</taxon>
    </lineage>
</organism>
<dbReference type="CDD" id="cd00054">
    <property type="entry name" value="EGF_CA"/>
    <property type="match status" value="2"/>
</dbReference>
<evidence type="ECO:0000256" key="6">
    <source>
        <dbReference type="PROSITE-ProRule" id="PRU00076"/>
    </source>
</evidence>
<evidence type="ECO:0000256" key="3">
    <source>
        <dbReference type="ARBA" id="ARBA00022737"/>
    </source>
</evidence>
<dbReference type="InterPro" id="IPR000152">
    <property type="entry name" value="EGF-type_Asp/Asn_hydroxyl_site"/>
</dbReference>
<dbReference type="PROSITE" id="PS00022">
    <property type="entry name" value="EGF_1"/>
    <property type="match status" value="1"/>
</dbReference>
<feature type="region of interest" description="Disordered" evidence="8">
    <location>
        <begin position="1101"/>
        <end position="1167"/>
    </location>
</feature>
<dbReference type="SUPFAM" id="SSF63825">
    <property type="entry name" value="YWTD domain"/>
    <property type="match status" value="2"/>
</dbReference>
<dbReference type="Pfam" id="PF14670">
    <property type="entry name" value="FXa_inhibition"/>
    <property type="match status" value="1"/>
</dbReference>